<feature type="compositionally biased region" description="Polar residues" evidence="1">
    <location>
        <begin position="113"/>
        <end position="139"/>
    </location>
</feature>
<gene>
    <name evidence="2" type="ORF">Dda_1357</name>
</gene>
<feature type="compositionally biased region" description="Acidic residues" evidence="1">
    <location>
        <begin position="404"/>
        <end position="413"/>
    </location>
</feature>
<feature type="compositionally biased region" description="Low complexity" evidence="1">
    <location>
        <begin position="34"/>
        <end position="45"/>
    </location>
</feature>
<evidence type="ECO:0000313" key="2">
    <source>
        <dbReference type="EMBL" id="KAJ6262800.1"/>
    </source>
</evidence>
<sequence length="729" mass="79205">MSFLRALSSDSLSGSSKSVSAQASQPGPNASFTSHQNSHQQNHNSASTGGSHRRHHAKALLHPMSLLLRRRSGQSNSSSEPPSGMYGGARELPEDFDPGIIYGTRHPDWSFPRRSTTQPVNSIIHTKNGVQGRLPNSTGDGPLRQTKDARPDNTYSRKRQALFTEHFSDLETSSSTPNQSDKVPARPQYDSSDATGQRHTFDTHDAPRTLVQASIEDTHPQSSSYGTTVNNGINGRDSSTQTGNRKDPTDVQQSEPEEQSHISSQHSEAPLDSLQNSSRFSFEASSAADSVPNEELTLSENLIKDSRSQSTDTESFRSDDLQSITSEDLRDEAGDGFDIPYTEYSHNIAPPPGFENVVVDTAENTRRLQQIELDEQLEVSTRAESSDVESVVSSEIGTNGSITGEEEEEEEEEREKSTKRGGEPCPPFVNPSGPGVQCDGILGHNIHGNHGSDNLNPDRVQNSSLLLFQNVFQTEAHGVNEYDTGSPSSFLGFQPLGHTPYNHNPVDYEVDDGDEDDMIAEANRDVLASDNDGWYGQEFNFYPTSSTDSTYLAGGFFGIDLPKPGFIRNPSLTPISERSEGSLRNSLSIINPNSIPHTGISAGPLSAALFTELANDEQISCDEATLTQLQLLNGAKNHEESLKYLAMIASSPSTASVVVNATDGPLFTTSNSASIVEQSRSPLIALDDLGNYHAADISTSYVHDIDLGWVMEKRRGGELIQRELVQGAV</sequence>
<feature type="region of interest" description="Disordered" evidence="1">
    <location>
        <begin position="300"/>
        <end position="337"/>
    </location>
</feature>
<feature type="compositionally biased region" description="Low complexity" evidence="1">
    <location>
        <begin position="388"/>
        <end position="403"/>
    </location>
</feature>
<feature type="region of interest" description="Disordered" evidence="1">
    <location>
        <begin position="215"/>
        <end position="274"/>
    </location>
</feature>
<accession>A0AAD6J3Y8</accession>
<feature type="region of interest" description="Disordered" evidence="1">
    <location>
        <begin position="1"/>
        <end position="55"/>
    </location>
</feature>
<feature type="region of interest" description="Disordered" evidence="1">
    <location>
        <begin position="378"/>
        <end position="428"/>
    </location>
</feature>
<feature type="compositionally biased region" description="Polar residues" evidence="1">
    <location>
        <begin position="189"/>
        <end position="198"/>
    </location>
</feature>
<name>A0AAD6J3Y8_DREDA</name>
<proteinExistence type="predicted"/>
<evidence type="ECO:0000256" key="1">
    <source>
        <dbReference type="SAM" id="MobiDB-lite"/>
    </source>
</evidence>
<comment type="caution">
    <text evidence="2">The sequence shown here is derived from an EMBL/GenBank/DDBJ whole genome shotgun (WGS) entry which is preliminary data.</text>
</comment>
<dbReference type="Proteomes" id="UP001221413">
    <property type="component" value="Unassembled WGS sequence"/>
</dbReference>
<feature type="compositionally biased region" description="Polar residues" evidence="1">
    <location>
        <begin position="170"/>
        <end position="181"/>
    </location>
</feature>
<protein>
    <submittedName>
        <fullName evidence="2">Uncharacterized protein</fullName>
    </submittedName>
</protein>
<keyword evidence="3" id="KW-1185">Reference proteome</keyword>
<dbReference type="AlphaFoldDB" id="A0AAD6J3Y8"/>
<reference evidence="2" key="1">
    <citation type="submission" date="2023-01" db="EMBL/GenBank/DDBJ databases">
        <title>The chitinases involved in constricting ring structure development in the nematode-trapping fungus Drechslerella dactyloides.</title>
        <authorList>
            <person name="Wang R."/>
            <person name="Zhang L."/>
            <person name="Tang P."/>
            <person name="Li S."/>
            <person name="Liang L."/>
        </authorList>
    </citation>
    <scope>NUCLEOTIDE SEQUENCE</scope>
    <source>
        <strain evidence="2">YMF1.00031</strain>
    </source>
</reference>
<dbReference type="EMBL" id="JAQGDS010000002">
    <property type="protein sequence ID" value="KAJ6262800.1"/>
    <property type="molecule type" value="Genomic_DNA"/>
</dbReference>
<organism evidence="2 3">
    <name type="scientific">Drechslerella dactyloides</name>
    <name type="common">Nematode-trapping fungus</name>
    <name type="synonym">Arthrobotrys dactyloides</name>
    <dbReference type="NCBI Taxonomy" id="74499"/>
    <lineage>
        <taxon>Eukaryota</taxon>
        <taxon>Fungi</taxon>
        <taxon>Dikarya</taxon>
        <taxon>Ascomycota</taxon>
        <taxon>Pezizomycotina</taxon>
        <taxon>Orbiliomycetes</taxon>
        <taxon>Orbiliales</taxon>
        <taxon>Orbiliaceae</taxon>
        <taxon>Drechslerella</taxon>
    </lineage>
</organism>
<feature type="compositionally biased region" description="Polar residues" evidence="1">
    <location>
        <begin position="220"/>
        <end position="243"/>
    </location>
</feature>
<evidence type="ECO:0000313" key="3">
    <source>
        <dbReference type="Proteomes" id="UP001221413"/>
    </source>
</evidence>
<feature type="region of interest" description="Disordered" evidence="1">
    <location>
        <begin position="71"/>
        <end position="201"/>
    </location>
</feature>
<feature type="compositionally biased region" description="Low complexity" evidence="1">
    <location>
        <begin position="1"/>
        <end position="24"/>
    </location>
</feature>